<keyword evidence="1" id="KW-0812">Transmembrane</keyword>
<keyword evidence="1" id="KW-1133">Transmembrane helix</keyword>
<dbReference type="Pfam" id="PF15071">
    <property type="entry name" value="TMEM220"/>
    <property type="match status" value="1"/>
</dbReference>
<feature type="transmembrane region" description="Helical" evidence="1">
    <location>
        <begin position="116"/>
        <end position="137"/>
    </location>
</feature>
<comment type="caution">
    <text evidence="2">The sequence shown here is derived from an EMBL/GenBank/DDBJ whole genome shotgun (WGS) entry which is preliminary data.</text>
</comment>
<feature type="transmembrane region" description="Helical" evidence="1">
    <location>
        <begin position="50"/>
        <end position="73"/>
    </location>
</feature>
<evidence type="ECO:0008006" key="4">
    <source>
        <dbReference type="Google" id="ProtNLM"/>
    </source>
</evidence>
<accession>A0A8T2JRL8</accession>
<dbReference type="OrthoDB" id="9924288at2759"/>
<dbReference type="PANTHER" id="PTHR34262">
    <property type="entry name" value="TRANSMEMBRANE PROTEIN 220"/>
    <property type="match status" value="1"/>
</dbReference>
<dbReference type="EMBL" id="JAACNH010000003">
    <property type="protein sequence ID" value="KAG8446017.1"/>
    <property type="molecule type" value="Genomic_DNA"/>
</dbReference>
<protein>
    <recommendedName>
        <fullName evidence="4">Transmembrane protein 220</fullName>
    </recommendedName>
</protein>
<reference evidence="2" key="1">
    <citation type="thesis" date="2020" institute="ProQuest LLC" country="789 East Eisenhower Parkway, Ann Arbor, MI, USA">
        <title>Comparative Genomics and Chromosome Evolution.</title>
        <authorList>
            <person name="Mudd A.B."/>
        </authorList>
    </citation>
    <scope>NUCLEOTIDE SEQUENCE</scope>
    <source>
        <strain evidence="2">Female2</strain>
        <tissue evidence="2">Blood</tissue>
    </source>
</reference>
<dbReference type="Proteomes" id="UP000812440">
    <property type="component" value="Chromosome 8_10"/>
</dbReference>
<evidence type="ECO:0000313" key="2">
    <source>
        <dbReference type="EMBL" id="KAG8446017.1"/>
    </source>
</evidence>
<dbReference type="PANTHER" id="PTHR34262:SF1">
    <property type="entry name" value="TRANSMEMBRANE PROTEIN 220"/>
    <property type="match status" value="1"/>
</dbReference>
<feature type="transmembrane region" description="Helical" evidence="1">
    <location>
        <begin position="24"/>
        <end position="44"/>
    </location>
</feature>
<dbReference type="InterPro" id="IPR029377">
    <property type="entry name" value="TMEM220"/>
</dbReference>
<keyword evidence="1" id="KW-0472">Membrane</keyword>
<sequence length="155" mass="17772">MAPLTTEQKQSLEISLYSPQNQRLWKACNILMFGFFSLAAYVQVNDPDAEIWITFIVLVCVIIALYLSIYLCWNSNKSILHEEQGRAISGLLIISGWLFLLPEIRTVSRLATLTFGGIRLLVALAVSVSPFLIWLYIYMNKEMRESWPQHCKTVI</sequence>
<keyword evidence="3" id="KW-1185">Reference proteome</keyword>
<organism evidence="2 3">
    <name type="scientific">Hymenochirus boettgeri</name>
    <name type="common">Congo dwarf clawed frog</name>
    <dbReference type="NCBI Taxonomy" id="247094"/>
    <lineage>
        <taxon>Eukaryota</taxon>
        <taxon>Metazoa</taxon>
        <taxon>Chordata</taxon>
        <taxon>Craniata</taxon>
        <taxon>Vertebrata</taxon>
        <taxon>Euteleostomi</taxon>
        <taxon>Amphibia</taxon>
        <taxon>Batrachia</taxon>
        <taxon>Anura</taxon>
        <taxon>Pipoidea</taxon>
        <taxon>Pipidae</taxon>
        <taxon>Pipinae</taxon>
        <taxon>Hymenochirus</taxon>
    </lineage>
</organism>
<evidence type="ECO:0000256" key="1">
    <source>
        <dbReference type="SAM" id="Phobius"/>
    </source>
</evidence>
<feature type="transmembrane region" description="Helical" evidence="1">
    <location>
        <begin position="85"/>
        <end position="104"/>
    </location>
</feature>
<proteinExistence type="predicted"/>
<dbReference type="AlphaFoldDB" id="A0A8T2JRL8"/>
<gene>
    <name evidence="2" type="ORF">GDO86_013769</name>
</gene>
<evidence type="ECO:0000313" key="3">
    <source>
        <dbReference type="Proteomes" id="UP000812440"/>
    </source>
</evidence>
<name>A0A8T2JRL8_9PIPI</name>